<evidence type="ECO:0000256" key="4">
    <source>
        <dbReference type="ARBA" id="ARBA00022432"/>
    </source>
</evidence>
<keyword evidence="4 9" id="KW-0312">Gluconeogenesis</keyword>
<proteinExistence type="inferred from homology"/>
<dbReference type="HAMAP" id="MF_00473">
    <property type="entry name" value="G6P_isomerase"/>
    <property type="match status" value="1"/>
</dbReference>
<dbReference type="CDD" id="cd05016">
    <property type="entry name" value="SIS_PGI_2"/>
    <property type="match status" value="1"/>
</dbReference>
<dbReference type="InterPro" id="IPR001672">
    <property type="entry name" value="G6P_Isomerase"/>
</dbReference>
<evidence type="ECO:0000256" key="7">
    <source>
        <dbReference type="ARBA" id="ARBA00024178"/>
    </source>
</evidence>
<dbReference type="SMR" id="M1K8I4"/>
<dbReference type="VEuPathDB" id="MicrosporidiaDB:M970_050630"/>
<dbReference type="InterPro" id="IPR035482">
    <property type="entry name" value="SIS_PGI_2"/>
</dbReference>
<protein>
    <recommendedName>
        <fullName evidence="3 9">Glucose-6-phosphate isomerase</fullName>
        <ecNumber evidence="3 9">5.3.1.9</ecNumber>
    </recommendedName>
</protein>
<dbReference type="GO" id="GO:0004347">
    <property type="term" value="F:glucose-6-phosphate isomerase activity"/>
    <property type="evidence" value="ECO:0007669"/>
    <property type="project" value="UniProtKB-EC"/>
</dbReference>
<comment type="catalytic activity">
    <reaction evidence="8 9">
        <text>alpha-D-glucose 6-phosphate = beta-D-fructose 6-phosphate</text>
        <dbReference type="Rhea" id="RHEA:11816"/>
        <dbReference type="ChEBI" id="CHEBI:57634"/>
        <dbReference type="ChEBI" id="CHEBI:58225"/>
        <dbReference type="EC" id="5.3.1.9"/>
    </reaction>
</comment>
<evidence type="ECO:0000256" key="1">
    <source>
        <dbReference type="ARBA" id="ARBA00004926"/>
    </source>
</evidence>
<evidence type="ECO:0000313" key="10">
    <source>
        <dbReference type="EMBL" id="AGE95375.1"/>
    </source>
</evidence>
<sequence>MMRTEIKSLFENDRDRVKKLTRRASVGDEFIYYDFSKTHLTEEIVDGYLEKMKDFGEKIDGMFGGERINFTENRKVLHVALRDKEVLRMVEGHGDAKLDEDRRMVYDELMKIKAFVEDFDSGRVCGVTGKKLEIVVNIGIGGSDLGPRMVCDALGHYGRRGVETYFISNIDATDTIRVFEKIDPERALFIVVSKTFTTLETIKNAELAMKLLERKLGRDRSEIASKHFVAVSSNVQEVGKHNISRVFSMWDFVGGRFSLWSAVGMSIALYVGFNNFMRLLKGASAVDEDFRRNRGRSNAEMIHAIAELFYSENGFNNKCIVCYDQYMEKFYLYLQQAEMESNGKQSERGDTGLIVWGGLGTNTQHSFFQLLHQGTRDVLVELLMPLKPLHEEKEYHNMVVSNCLAQSRGLMVGKKEGSAKESFRGNRPTITVCYSKLTPETLGAMIAHYEHKIFILGLYWGINSFDQPGVTLGKKIATEVLETLECRGDRKYDESTSEILRLLGCCKK</sequence>
<gene>
    <name evidence="10" type="ORF">ECU05_0650</name>
</gene>
<comment type="pathway">
    <text evidence="1 9">Carbohydrate degradation; glycolysis; D-glyceraldehyde 3-phosphate and glycerone phosphate from D-glucose: step 2/4.</text>
</comment>
<name>M1K8I4_ENCCN</name>
<dbReference type="VEuPathDB" id="MicrosporidiaDB:AEWD_050630"/>
<dbReference type="OMA" id="DWYRQLW"/>
<dbReference type="PRINTS" id="PR00662">
    <property type="entry name" value="G6PISOMERASE"/>
</dbReference>
<dbReference type="AlphaFoldDB" id="M1K8I4"/>
<dbReference type="EMBL" id="KC513607">
    <property type="protein sequence ID" value="AGE95375.1"/>
    <property type="molecule type" value="Genomic_DNA"/>
</dbReference>
<dbReference type="CDD" id="cd05015">
    <property type="entry name" value="SIS_PGI_1"/>
    <property type="match status" value="1"/>
</dbReference>
<dbReference type="VEuPathDB" id="MicrosporidiaDB:AEWQ_050630"/>
<evidence type="ECO:0000256" key="2">
    <source>
        <dbReference type="ARBA" id="ARBA00006604"/>
    </source>
</evidence>
<keyword evidence="5 9" id="KW-0324">Glycolysis</keyword>
<keyword evidence="6 9" id="KW-0413">Isomerase</keyword>
<dbReference type="PANTHER" id="PTHR11469">
    <property type="entry name" value="GLUCOSE-6-PHOSPHATE ISOMERASE"/>
    <property type="match status" value="1"/>
</dbReference>
<dbReference type="VEuPathDB" id="MicrosporidiaDB:AEWR_050630"/>
<dbReference type="EC" id="5.3.1.9" evidence="3 9"/>
<dbReference type="SUPFAM" id="SSF53697">
    <property type="entry name" value="SIS domain"/>
    <property type="match status" value="1"/>
</dbReference>
<dbReference type="GO" id="GO:0048029">
    <property type="term" value="F:monosaccharide binding"/>
    <property type="evidence" value="ECO:0007669"/>
    <property type="project" value="TreeGrafter"/>
</dbReference>
<dbReference type="NCBIfam" id="NF001211">
    <property type="entry name" value="PRK00179.1"/>
    <property type="match status" value="1"/>
</dbReference>
<dbReference type="GO" id="GO:0051156">
    <property type="term" value="P:glucose 6-phosphate metabolic process"/>
    <property type="evidence" value="ECO:0007669"/>
    <property type="project" value="TreeGrafter"/>
</dbReference>
<evidence type="ECO:0000256" key="3">
    <source>
        <dbReference type="ARBA" id="ARBA00011952"/>
    </source>
</evidence>
<dbReference type="VEuPathDB" id="MicrosporidiaDB:ECU05_0650"/>
<comment type="similarity">
    <text evidence="2 9">Belongs to the GPI family.</text>
</comment>
<evidence type="ECO:0000256" key="8">
    <source>
        <dbReference type="ARBA" id="ARBA00029321"/>
    </source>
</evidence>
<dbReference type="Pfam" id="PF00342">
    <property type="entry name" value="PGI"/>
    <property type="match status" value="1"/>
</dbReference>
<dbReference type="Gene3D" id="1.10.1390.10">
    <property type="match status" value="1"/>
</dbReference>
<evidence type="ECO:0000256" key="6">
    <source>
        <dbReference type="ARBA" id="ARBA00023235"/>
    </source>
</evidence>
<accession>M1K8I4</accession>
<dbReference type="GO" id="GO:0006096">
    <property type="term" value="P:glycolytic process"/>
    <property type="evidence" value="ECO:0007669"/>
    <property type="project" value="UniProtKB-UniPathway"/>
</dbReference>
<dbReference type="UniPathway" id="UPA00109">
    <property type="reaction ID" value="UER00181"/>
</dbReference>
<dbReference type="Gene3D" id="3.40.50.10490">
    <property type="entry name" value="Glucose-6-phosphate isomerase like protein, domain 1"/>
    <property type="match status" value="2"/>
</dbReference>
<dbReference type="GO" id="GO:0006094">
    <property type="term" value="P:gluconeogenesis"/>
    <property type="evidence" value="ECO:0007669"/>
    <property type="project" value="UniProtKB-KW"/>
</dbReference>
<dbReference type="InterPro" id="IPR046348">
    <property type="entry name" value="SIS_dom_sf"/>
</dbReference>
<dbReference type="PROSITE" id="PS00765">
    <property type="entry name" value="P_GLUCOSE_ISOMERASE_1"/>
    <property type="match status" value="1"/>
</dbReference>
<dbReference type="PANTHER" id="PTHR11469:SF1">
    <property type="entry name" value="GLUCOSE-6-PHOSPHATE ISOMERASE"/>
    <property type="match status" value="1"/>
</dbReference>
<organism evidence="10">
    <name type="scientific">Encephalitozoon cuniculi</name>
    <name type="common">Microsporidian parasite</name>
    <dbReference type="NCBI Taxonomy" id="6035"/>
    <lineage>
        <taxon>Eukaryota</taxon>
        <taxon>Fungi</taxon>
        <taxon>Fungi incertae sedis</taxon>
        <taxon>Microsporidia</taxon>
        <taxon>Unikaryonidae</taxon>
        <taxon>Encephalitozoon</taxon>
    </lineage>
</organism>
<comment type="function">
    <text evidence="7">In the cytoplasm, catalyzes the conversion of glucose-6-phosphate to fructose-6-phosphate, the second step in glycolysis, and the reverse reaction during gluconeogenesis.</text>
</comment>
<dbReference type="GO" id="GO:0097367">
    <property type="term" value="F:carbohydrate derivative binding"/>
    <property type="evidence" value="ECO:0007669"/>
    <property type="project" value="InterPro"/>
</dbReference>
<evidence type="ECO:0000256" key="5">
    <source>
        <dbReference type="ARBA" id="ARBA00023152"/>
    </source>
</evidence>
<dbReference type="InterPro" id="IPR023096">
    <property type="entry name" value="G6P_Isomerase_C"/>
</dbReference>
<dbReference type="InterPro" id="IPR035476">
    <property type="entry name" value="SIS_PGI_1"/>
</dbReference>
<dbReference type="GO" id="GO:0005829">
    <property type="term" value="C:cytosol"/>
    <property type="evidence" value="ECO:0007669"/>
    <property type="project" value="TreeGrafter"/>
</dbReference>
<dbReference type="PROSITE" id="PS00174">
    <property type="entry name" value="P_GLUCOSE_ISOMERASE_2"/>
    <property type="match status" value="1"/>
</dbReference>
<evidence type="ECO:0000256" key="9">
    <source>
        <dbReference type="RuleBase" id="RU000612"/>
    </source>
</evidence>
<reference evidence="10" key="1">
    <citation type="journal article" date="2013" name="Eukaryot. Cell">
        <title>Extremely Reduced Levels of Heterozygosity in the Vertebrate Pathogen Encephalitozoon cuniculi.</title>
        <authorList>
            <person name="Selman M."/>
            <person name="Sak B."/>
            <person name="Kvac M."/>
            <person name="Farinelli L."/>
            <person name="Weiss L.M."/>
            <person name="Corradi N."/>
        </authorList>
    </citation>
    <scope>NUCLEOTIDE SEQUENCE</scope>
</reference>
<dbReference type="PROSITE" id="PS51463">
    <property type="entry name" value="P_GLUCOSE_ISOMERASE_3"/>
    <property type="match status" value="1"/>
</dbReference>
<dbReference type="InterPro" id="IPR018189">
    <property type="entry name" value="Phosphoglucose_isomerase_CS"/>
</dbReference>